<dbReference type="GO" id="GO:0005634">
    <property type="term" value="C:nucleus"/>
    <property type="evidence" value="ECO:0007669"/>
    <property type="project" value="TreeGrafter"/>
</dbReference>
<dbReference type="Gene3D" id="1.25.10.10">
    <property type="entry name" value="Leucine-rich Repeat Variant"/>
    <property type="match status" value="1"/>
</dbReference>
<dbReference type="InterPro" id="IPR011989">
    <property type="entry name" value="ARM-like"/>
</dbReference>
<dbReference type="InterPro" id="IPR039662">
    <property type="entry name" value="Cohesin_Scc3/SA"/>
</dbReference>
<feature type="domain" description="SCD" evidence="2">
    <location>
        <begin position="10"/>
        <end position="95"/>
    </location>
</feature>
<dbReference type="GO" id="GO:0007062">
    <property type="term" value="P:sister chromatid cohesion"/>
    <property type="evidence" value="ECO:0007669"/>
    <property type="project" value="TreeGrafter"/>
</dbReference>
<dbReference type="Pfam" id="PF21581">
    <property type="entry name" value="SCD"/>
    <property type="match status" value="1"/>
</dbReference>
<name>A0A3Q2YSF0_HIPCM</name>
<protein>
    <recommendedName>
        <fullName evidence="2">SCD domain-containing protein</fullName>
    </recommendedName>
</protein>
<reference evidence="3" key="2">
    <citation type="submission" date="2025-09" db="UniProtKB">
        <authorList>
            <consortium name="Ensembl"/>
        </authorList>
    </citation>
    <scope>IDENTIFICATION</scope>
</reference>
<evidence type="ECO:0000313" key="4">
    <source>
        <dbReference type="Proteomes" id="UP000264820"/>
    </source>
</evidence>
<keyword evidence="4" id="KW-1185">Reference proteome</keyword>
<evidence type="ECO:0000259" key="2">
    <source>
        <dbReference type="PROSITE" id="PS51425"/>
    </source>
</evidence>
<dbReference type="InterPro" id="IPR016024">
    <property type="entry name" value="ARM-type_fold"/>
</dbReference>
<evidence type="ECO:0000313" key="3">
    <source>
        <dbReference type="Ensembl" id="ENSHCOP00000020808.1"/>
    </source>
</evidence>
<accession>A0A3Q2YSF0</accession>
<proteinExistence type="inferred from homology"/>
<dbReference type="GO" id="GO:0003682">
    <property type="term" value="F:chromatin binding"/>
    <property type="evidence" value="ECO:0007669"/>
    <property type="project" value="TreeGrafter"/>
</dbReference>
<dbReference type="GeneTree" id="ENSGT00950000182972"/>
<reference evidence="3" key="1">
    <citation type="submission" date="2025-08" db="UniProtKB">
        <authorList>
            <consortium name="Ensembl"/>
        </authorList>
    </citation>
    <scope>IDENTIFICATION</scope>
</reference>
<dbReference type="GO" id="GO:0008278">
    <property type="term" value="C:cohesin complex"/>
    <property type="evidence" value="ECO:0007669"/>
    <property type="project" value="TreeGrafter"/>
</dbReference>
<dbReference type="STRING" id="109280.ENSHCOP00000020808"/>
<evidence type="ECO:0000256" key="1">
    <source>
        <dbReference type="ARBA" id="ARBA00005486"/>
    </source>
</evidence>
<organism evidence="3 4">
    <name type="scientific">Hippocampus comes</name>
    <name type="common">Tiger tail seahorse</name>
    <dbReference type="NCBI Taxonomy" id="109280"/>
    <lineage>
        <taxon>Eukaryota</taxon>
        <taxon>Metazoa</taxon>
        <taxon>Chordata</taxon>
        <taxon>Craniata</taxon>
        <taxon>Vertebrata</taxon>
        <taxon>Euteleostomi</taxon>
        <taxon>Actinopterygii</taxon>
        <taxon>Neopterygii</taxon>
        <taxon>Teleostei</taxon>
        <taxon>Neoteleostei</taxon>
        <taxon>Acanthomorphata</taxon>
        <taxon>Syngnathiaria</taxon>
        <taxon>Syngnathiformes</taxon>
        <taxon>Syngnathoidei</taxon>
        <taxon>Syngnathidae</taxon>
        <taxon>Hippocampus</taxon>
    </lineage>
</organism>
<dbReference type="SUPFAM" id="SSF48371">
    <property type="entry name" value="ARM repeat"/>
    <property type="match status" value="1"/>
</dbReference>
<dbReference type="PANTHER" id="PTHR11199">
    <property type="entry name" value="STROMAL ANTIGEN"/>
    <property type="match status" value="1"/>
</dbReference>
<dbReference type="Proteomes" id="UP000264820">
    <property type="component" value="Unplaced"/>
</dbReference>
<dbReference type="PANTHER" id="PTHR11199:SF10">
    <property type="entry name" value="COHESIN SUBUNIT SA"/>
    <property type="match status" value="1"/>
</dbReference>
<sequence>MMNATFRGIFVHRYRDRLVEIRAACMEELGIWLRTDPENFLNDGCLKYLGWMMNDKKSVVRLQCVRNLQGLYMEEEFIGRLELFTSRFKKRMLNMVMDQEYEVAVEVIKLLVLIHHAKD</sequence>
<dbReference type="Ensembl" id="ENSHCOT00000005247.1">
    <property type="protein sequence ID" value="ENSHCOP00000020808.1"/>
    <property type="gene ID" value="ENSHCOG00000007186.1"/>
</dbReference>
<dbReference type="PROSITE" id="PS51425">
    <property type="entry name" value="SCD"/>
    <property type="match status" value="1"/>
</dbReference>
<dbReference type="OMA" id="YGHRDTA"/>
<dbReference type="GO" id="GO:0000785">
    <property type="term" value="C:chromatin"/>
    <property type="evidence" value="ECO:0007669"/>
    <property type="project" value="TreeGrafter"/>
</dbReference>
<dbReference type="AlphaFoldDB" id="A0A3Q2YSF0"/>
<comment type="similarity">
    <text evidence="1">Belongs to the SCC3 family.</text>
</comment>
<dbReference type="InterPro" id="IPR020839">
    <property type="entry name" value="SCD"/>
</dbReference>